<accession>A0A812QZJ4</accession>
<feature type="region of interest" description="Disordered" evidence="1">
    <location>
        <begin position="116"/>
        <end position="157"/>
    </location>
</feature>
<protein>
    <recommendedName>
        <fullName evidence="2">Tudor domain-containing protein</fullName>
    </recommendedName>
</protein>
<comment type="caution">
    <text evidence="3">The sequence shown here is derived from an EMBL/GenBank/DDBJ whole genome shotgun (WGS) entry which is preliminary data.</text>
</comment>
<dbReference type="InterPro" id="IPR002999">
    <property type="entry name" value="Tudor"/>
</dbReference>
<feature type="compositionally biased region" description="Basic and acidic residues" evidence="1">
    <location>
        <begin position="142"/>
        <end position="157"/>
    </location>
</feature>
<keyword evidence="4" id="KW-1185">Reference proteome</keyword>
<name>A0A812QZJ4_9DINO</name>
<dbReference type="SUPFAM" id="SSF63748">
    <property type="entry name" value="Tudor/PWWP/MBT"/>
    <property type="match status" value="1"/>
</dbReference>
<evidence type="ECO:0000259" key="2">
    <source>
        <dbReference type="SMART" id="SM00333"/>
    </source>
</evidence>
<proteinExistence type="predicted"/>
<feature type="domain" description="Tudor" evidence="2">
    <location>
        <begin position="6"/>
        <end position="63"/>
    </location>
</feature>
<reference evidence="3" key="1">
    <citation type="submission" date="2021-02" db="EMBL/GenBank/DDBJ databases">
        <authorList>
            <person name="Dougan E. K."/>
            <person name="Rhodes N."/>
            <person name="Thang M."/>
            <person name="Chan C."/>
        </authorList>
    </citation>
    <scope>NUCLEOTIDE SEQUENCE</scope>
</reference>
<sequence length="157" mass="16747">MATDVVEVAVGDYVEAYWPDDDQWLPAHISAIYEDGSLSITWEDGSLSDVTADFVRKPAAEEELVEVAADAEATEAPGGEMDALLAAAEAAGACAAAEDFVAGARPPSALYWSNTLKGEAPKEADTEDERKRCRPTGLMSSEEARKLAREAKKARAK</sequence>
<dbReference type="SMART" id="SM00333">
    <property type="entry name" value="TUDOR"/>
    <property type="match status" value="1"/>
</dbReference>
<gene>
    <name evidence="3" type="ORF">SNAT2548_LOCUS22397</name>
</gene>
<evidence type="ECO:0000313" key="4">
    <source>
        <dbReference type="Proteomes" id="UP000604046"/>
    </source>
</evidence>
<dbReference type="AlphaFoldDB" id="A0A812QZJ4"/>
<evidence type="ECO:0000256" key="1">
    <source>
        <dbReference type="SAM" id="MobiDB-lite"/>
    </source>
</evidence>
<dbReference type="OrthoDB" id="444417at2759"/>
<dbReference type="Gene3D" id="2.30.30.140">
    <property type="match status" value="1"/>
</dbReference>
<dbReference type="Proteomes" id="UP000604046">
    <property type="component" value="Unassembled WGS sequence"/>
</dbReference>
<feature type="compositionally biased region" description="Basic and acidic residues" evidence="1">
    <location>
        <begin position="119"/>
        <end position="131"/>
    </location>
</feature>
<dbReference type="EMBL" id="CAJNDS010002287">
    <property type="protein sequence ID" value="CAE7411765.1"/>
    <property type="molecule type" value="Genomic_DNA"/>
</dbReference>
<dbReference type="CDD" id="cd04508">
    <property type="entry name" value="Tudor_SF"/>
    <property type="match status" value="1"/>
</dbReference>
<evidence type="ECO:0000313" key="3">
    <source>
        <dbReference type="EMBL" id="CAE7411765.1"/>
    </source>
</evidence>
<organism evidence="3 4">
    <name type="scientific">Symbiodinium natans</name>
    <dbReference type="NCBI Taxonomy" id="878477"/>
    <lineage>
        <taxon>Eukaryota</taxon>
        <taxon>Sar</taxon>
        <taxon>Alveolata</taxon>
        <taxon>Dinophyceae</taxon>
        <taxon>Suessiales</taxon>
        <taxon>Symbiodiniaceae</taxon>
        <taxon>Symbiodinium</taxon>
    </lineage>
</organism>